<evidence type="ECO:0000313" key="2">
    <source>
        <dbReference type="EMBL" id="KAL0410855.1"/>
    </source>
</evidence>
<comment type="caution">
    <text evidence="2">The sequence shown here is derived from an EMBL/GenBank/DDBJ whole genome shotgun (WGS) entry which is preliminary data.</text>
</comment>
<organism evidence="2">
    <name type="scientific">Sesamum latifolium</name>
    <dbReference type="NCBI Taxonomy" id="2727402"/>
    <lineage>
        <taxon>Eukaryota</taxon>
        <taxon>Viridiplantae</taxon>
        <taxon>Streptophyta</taxon>
        <taxon>Embryophyta</taxon>
        <taxon>Tracheophyta</taxon>
        <taxon>Spermatophyta</taxon>
        <taxon>Magnoliopsida</taxon>
        <taxon>eudicotyledons</taxon>
        <taxon>Gunneridae</taxon>
        <taxon>Pentapetalae</taxon>
        <taxon>asterids</taxon>
        <taxon>lamiids</taxon>
        <taxon>Lamiales</taxon>
        <taxon>Pedaliaceae</taxon>
        <taxon>Sesamum</taxon>
    </lineage>
</organism>
<dbReference type="EMBL" id="JACGWN010000013">
    <property type="protein sequence ID" value="KAL0410855.1"/>
    <property type="molecule type" value="Genomic_DNA"/>
</dbReference>
<feature type="region of interest" description="Disordered" evidence="1">
    <location>
        <begin position="28"/>
        <end position="53"/>
    </location>
</feature>
<accession>A0AAW2U0V5</accession>
<reference evidence="2" key="1">
    <citation type="submission" date="2020-06" db="EMBL/GenBank/DDBJ databases">
        <authorList>
            <person name="Li T."/>
            <person name="Hu X."/>
            <person name="Zhang T."/>
            <person name="Song X."/>
            <person name="Zhang H."/>
            <person name="Dai N."/>
            <person name="Sheng W."/>
            <person name="Hou X."/>
            <person name="Wei L."/>
        </authorList>
    </citation>
    <scope>NUCLEOTIDE SEQUENCE</scope>
    <source>
        <strain evidence="2">KEN1</strain>
        <tissue evidence="2">Leaf</tissue>
    </source>
</reference>
<proteinExistence type="predicted"/>
<name>A0AAW2U0V5_9LAMI</name>
<gene>
    <name evidence="2" type="ORF">Slati_3675200</name>
</gene>
<dbReference type="AlphaFoldDB" id="A0AAW2U0V5"/>
<reference evidence="2" key="2">
    <citation type="journal article" date="2024" name="Plant">
        <title>Genomic evolution and insights into agronomic trait innovations of Sesamum species.</title>
        <authorList>
            <person name="Miao H."/>
            <person name="Wang L."/>
            <person name="Qu L."/>
            <person name="Liu H."/>
            <person name="Sun Y."/>
            <person name="Le M."/>
            <person name="Wang Q."/>
            <person name="Wei S."/>
            <person name="Zheng Y."/>
            <person name="Lin W."/>
            <person name="Duan Y."/>
            <person name="Cao H."/>
            <person name="Xiong S."/>
            <person name="Wang X."/>
            <person name="Wei L."/>
            <person name="Li C."/>
            <person name="Ma Q."/>
            <person name="Ju M."/>
            <person name="Zhao R."/>
            <person name="Li G."/>
            <person name="Mu C."/>
            <person name="Tian Q."/>
            <person name="Mei H."/>
            <person name="Zhang T."/>
            <person name="Gao T."/>
            <person name="Zhang H."/>
        </authorList>
    </citation>
    <scope>NUCLEOTIDE SEQUENCE</scope>
    <source>
        <strain evidence="2">KEN1</strain>
    </source>
</reference>
<protein>
    <submittedName>
        <fullName evidence="2">Uncharacterized protein</fullName>
    </submittedName>
</protein>
<sequence length="53" mass="5456">MRCMVSRSPGNNPPDEVSEEVLFHGGSIEGSANLQDPATVGPTMGARSVPATT</sequence>
<evidence type="ECO:0000256" key="1">
    <source>
        <dbReference type="SAM" id="MobiDB-lite"/>
    </source>
</evidence>